<sequence>MAIPKRRYPVQQPARQARVIVVHSRGLQETRSRLQIEVQALHASKIRKSIEECKLIGEVINTKVINFNLHDLKRRRSFDLHWMTTEGAVQFVKTIMEGIKDSEPIELITGRGVHSKNNEPRIKKR</sequence>
<dbReference type="InterPro" id="IPR036063">
    <property type="entry name" value="Smr_dom_sf"/>
</dbReference>
<accession>A0A1I7TGN1</accession>
<evidence type="ECO:0000259" key="1">
    <source>
        <dbReference type="PROSITE" id="PS50828"/>
    </source>
</evidence>
<reference evidence="3" key="1">
    <citation type="submission" date="2016-11" db="UniProtKB">
        <authorList>
            <consortium name="WormBaseParasite"/>
        </authorList>
    </citation>
    <scope>IDENTIFICATION</scope>
</reference>
<name>A0A1I7TGN1_9PELO</name>
<dbReference type="AlphaFoldDB" id="A0A1I7TGN1"/>
<feature type="domain" description="Smr" evidence="1">
    <location>
        <begin position="78"/>
        <end position="125"/>
    </location>
</feature>
<dbReference type="Proteomes" id="UP000095282">
    <property type="component" value="Unplaced"/>
</dbReference>
<dbReference type="Gene3D" id="3.30.1370.110">
    <property type="match status" value="1"/>
</dbReference>
<proteinExistence type="predicted"/>
<dbReference type="WBParaSite" id="Csp11.Scaffold608.g5749.t1">
    <property type="protein sequence ID" value="Csp11.Scaffold608.g5749.t1"/>
    <property type="gene ID" value="Csp11.Scaffold608.g5749"/>
</dbReference>
<dbReference type="InterPro" id="IPR002625">
    <property type="entry name" value="Smr_dom"/>
</dbReference>
<protein>
    <submittedName>
        <fullName evidence="3">Smr domain-containing protein</fullName>
    </submittedName>
</protein>
<keyword evidence="2" id="KW-1185">Reference proteome</keyword>
<evidence type="ECO:0000313" key="2">
    <source>
        <dbReference type="Proteomes" id="UP000095282"/>
    </source>
</evidence>
<evidence type="ECO:0000313" key="3">
    <source>
        <dbReference type="WBParaSite" id="Csp11.Scaffold608.g5749.t1"/>
    </source>
</evidence>
<dbReference type="PROSITE" id="PS50828">
    <property type="entry name" value="SMR"/>
    <property type="match status" value="1"/>
</dbReference>
<organism evidence="2 3">
    <name type="scientific">Caenorhabditis tropicalis</name>
    <dbReference type="NCBI Taxonomy" id="1561998"/>
    <lineage>
        <taxon>Eukaryota</taxon>
        <taxon>Metazoa</taxon>
        <taxon>Ecdysozoa</taxon>
        <taxon>Nematoda</taxon>
        <taxon>Chromadorea</taxon>
        <taxon>Rhabditida</taxon>
        <taxon>Rhabditina</taxon>
        <taxon>Rhabditomorpha</taxon>
        <taxon>Rhabditoidea</taxon>
        <taxon>Rhabditidae</taxon>
        <taxon>Peloderinae</taxon>
        <taxon>Caenorhabditis</taxon>
    </lineage>
</organism>
<dbReference type="SUPFAM" id="SSF160443">
    <property type="entry name" value="SMR domain-like"/>
    <property type="match status" value="1"/>
</dbReference>